<name>A0A1A8GU29_9TELE</name>
<reference evidence="1" key="1">
    <citation type="submission" date="2016-05" db="EMBL/GenBank/DDBJ databases">
        <authorList>
            <person name="Lavstsen T."/>
            <person name="Jespersen J.S."/>
        </authorList>
    </citation>
    <scope>NUCLEOTIDE SEQUENCE</scope>
    <source>
        <tissue evidence="1">Brain</tissue>
    </source>
</reference>
<proteinExistence type="predicted"/>
<reference evidence="1" key="2">
    <citation type="submission" date="2016-06" db="EMBL/GenBank/DDBJ databases">
        <title>The genome of a short-lived fish provides insights into sex chromosome evolution and the genetic control of aging.</title>
        <authorList>
            <person name="Reichwald K."/>
            <person name="Felder M."/>
            <person name="Petzold A."/>
            <person name="Koch P."/>
            <person name="Groth M."/>
            <person name="Platzer M."/>
        </authorList>
    </citation>
    <scope>NUCLEOTIDE SEQUENCE</scope>
    <source>
        <tissue evidence="1">Brain</tissue>
    </source>
</reference>
<gene>
    <name evidence="1" type="primary">Nfu_g_1_003949</name>
</gene>
<dbReference type="Gene3D" id="3.30.70.1820">
    <property type="entry name" value="L1 transposable element, RRM domain"/>
    <property type="match status" value="1"/>
</dbReference>
<accession>A0A1A8GU29</accession>
<dbReference type="AlphaFoldDB" id="A0A1A8GU29"/>
<organism evidence="1">
    <name type="scientific">Nothobranchius korthausae</name>
    <dbReference type="NCBI Taxonomy" id="1143690"/>
    <lineage>
        <taxon>Eukaryota</taxon>
        <taxon>Metazoa</taxon>
        <taxon>Chordata</taxon>
        <taxon>Craniata</taxon>
        <taxon>Vertebrata</taxon>
        <taxon>Euteleostomi</taxon>
        <taxon>Actinopterygii</taxon>
        <taxon>Neopterygii</taxon>
        <taxon>Teleostei</taxon>
        <taxon>Neoteleostei</taxon>
        <taxon>Acanthomorphata</taxon>
        <taxon>Ovalentaria</taxon>
        <taxon>Atherinomorphae</taxon>
        <taxon>Cyprinodontiformes</taxon>
        <taxon>Nothobranchiidae</taxon>
        <taxon>Nothobranchius</taxon>
    </lineage>
</organism>
<protein>
    <submittedName>
        <fullName evidence="1">Uncharacterized protein</fullName>
    </submittedName>
</protein>
<dbReference type="EMBL" id="HAEC01006411">
    <property type="protein sequence ID" value="SBQ74549.1"/>
    <property type="molecule type" value="Transcribed_RNA"/>
</dbReference>
<sequence length="144" mass="17102">MRDNLVFAGLPEQTGGEAEDCEQTIKNFLHTHMKIPEEMVKNITFHRVHRLGARRTDSRRPRPIVAKFEHFKQKILVKSHGRELKGKDFSVNDQFPKEILDRRRVLFPLRKKFIQEGKRAVISVDKLYVDNKLYKERGVTDWLY</sequence>
<evidence type="ECO:0000313" key="1">
    <source>
        <dbReference type="EMBL" id="SBQ74549.1"/>
    </source>
</evidence>